<dbReference type="OrthoDB" id="47007at2759"/>
<accession>A0A9D4NSD1</accession>
<dbReference type="InterPro" id="IPR053011">
    <property type="entry name" value="SDR_family_member_7"/>
</dbReference>
<dbReference type="PRINTS" id="PR00080">
    <property type="entry name" value="SDRFAMILY"/>
</dbReference>
<dbReference type="GO" id="GO:0016491">
    <property type="term" value="F:oxidoreductase activity"/>
    <property type="evidence" value="ECO:0007669"/>
    <property type="project" value="UniProtKB-KW"/>
</dbReference>
<dbReference type="InterPro" id="IPR002347">
    <property type="entry name" value="SDR_fam"/>
</dbReference>
<dbReference type="InterPro" id="IPR020904">
    <property type="entry name" value="Sc_DH/Rdtase_CS"/>
</dbReference>
<dbReference type="AlphaFoldDB" id="A0A9D4NSD1"/>
<reference evidence="4" key="1">
    <citation type="submission" date="2020-06" db="EMBL/GenBank/DDBJ databases">
        <authorList>
            <person name="Ji K."/>
            <person name="Li J."/>
        </authorList>
    </citation>
    <scope>NUCLEOTIDE SEQUENCE</scope>
    <source>
        <strain evidence="4">JKM2019</strain>
        <tissue evidence="4">Whole body</tissue>
    </source>
</reference>
<dbReference type="InterPro" id="IPR036291">
    <property type="entry name" value="NAD(P)-bd_dom_sf"/>
</dbReference>
<dbReference type="Gene3D" id="3.40.50.720">
    <property type="entry name" value="NAD(P)-binding Rossmann-like Domain"/>
    <property type="match status" value="1"/>
</dbReference>
<keyword evidence="1" id="KW-0560">Oxidoreductase</keyword>
<dbReference type="EMBL" id="SDOV01000007">
    <property type="protein sequence ID" value="KAH7638415.1"/>
    <property type="molecule type" value="Genomic_DNA"/>
</dbReference>
<dbReference type="SUPFAM" id="SSF51735">
    <property type="entry name" value="NAD(P)-binding Rossmann-fold domains"/>
    <property type="match status" value="1"/>
</dbReference>
<evidence type="ECO:0000256" key="3">
    <source>
        <dbReference type="SAM" id="SignalP"/>
    </source>
</evidence>
<dbReference type="Pfam" id="PF00106">
    <property type="entry name" value="adh_short"/>
    <property type="match status" value="1"/>
</dbReference>
<evidence type="ECO:0000256" key="2">
    <source>
        <dbReference type="RuleBase" id="RU000363"/>
    </source>
</evidence>
<organism evidence="4">
    <name type="scientific">Dermatophagoides farinae</name>
    <name type="common">American house dust mite</name>
    <dbReference type="NCBI Taxonomy" id="6954"/>
    <lineage>
        <taxon>Eukaryota</taxon>
        <taxon>Metazoa</taxon>
        <taxon>Ecdysozoa</taxon>
        <taxon>Arthropoda</taxon>
        <taxon>Chelicerata</taxon>
        <taxon>Arachnida</taxon>
        <taxon>Acari</taxon>
        <taxon>Acariformes</taxon>
        <taxon>Sarcoptiformes</taxon>
        <taxon>Astigmata</taxon>
        <taxon>Psoroptidia</taxon>
        <taxon>Analgoidea</taxon>
        <taxon>Pyroglyphidae</taxon>
        <taxon>Dermatophagoidinae</taxon>
        <taxon>Dermatophagoides</taxon>
    </lineage>
</organism>
<reference evidence="4" key="2">
    <citation type="journal article" date="2021" name="World Allergy Organ. J.">
        <title>Chromosome-level assembly of Dermatophagoides farinae genome and transcriptome reveals two novel allergens Der f 37 and Der f 39.</title>
        <authorList>
            <person name="Chen J."/>
            <person name="Cai Z."/>
            <person name="Fan D."/>
            <person name="Hu J."/>
            <person name="Hou Y."/>
            <person name="He Y."/>
            <person name="Zhang Z."/>
            <person name="Zhao Z."/>
            <person name="Gao P."/>
            <person name="Hu W."/>
            <person name="Sun J."/>
            <person name="Li J."/>
            <person name="Ji K."/>
        </authorList>
    </citation>
    <scope>NUCLEOTIDE SEQUENCE</scope>
    <source>
        <strain evidence="4">JKM2019</strain>
    </source>
</reference>
<evidence type="ECO:0000256" key="1">
    <source>
        <dbReference type="ARBA" id="ARBA00023002"/>
    </source>
</evidence>
<keyword evidence="3" id="KW-0732">Signal</keyword>
<proteinExistence type="inferred from homology"/>
<gene>
    <name evidence="4" type="ORF">HUG17_2448</name>
</gene>
<dbReference type="PRINTS" id="PR00081">
    <property type="entry name" value="GDHRDH"/>
</dbReference>
<dbReference type="PROSITE" id="PS00061">
    <property type="entry name" value="ADH_SHORT"/>
    <property type="match status" value="1"/>
</dbReference>
<comment type="similarity">
    <text evidence="2">Belongs to the short-chain dehydrogenases/reductases (SDR) family.</text>
</comment>
<sequence>MLFLIVFLFVFVYFLWQFSQLDHDLEILWALKFGKSISTFKGKVIWITGASSGIGEHLAYVLATTGAKLILSGRNESKLKEVAAQCVSIGNYDETNVMVLSFDIIDRQCHQKMFDKVLHHFNRLDILVNNAGRAQRAWFAEIDSEIDHQLFEVNVFGLINLTRIVLKYFLEHNPNGQFGVTSSTAGIIGSPFVSSYAASKHALHGYFESLRNELGRKGIGITLFCVGPTFSNILYNAFTGKPGEIARQIQPRTSNRMTTDRCAYLMACALANKIDQAWIARHPILLTHYVSQYMPQLFRKIAPKYFSERMIRQLRDLN</sequence>
<evidence type="ECO:0000313" key="4">
    <source>
        <dbReference type="EMBL" id="KAH7638415.1"/>
    </source>
</evidence>
<protein>
    <submittedName>
        <fullName evidence="4">Dehydrogenase/reductase sdr family member 7-like</fullName>
    </submittedName>
</protein>
<dbReference type="Proteomes" id="UP000828236">
    <property type="component" value="Unassembled WGS sequence"/>
</dbReference>
<name>A0A9D4NSD1_DERFA</name>
<feature type="chain" id="PRO_5038614576" evidence="3">
    <location>
        <begin position="18"/>
        <end position="318"/>
    </location>
</feature>
<dbReference type="PANTHER" id="PTHR44269">
    <property type="entry name" value="DEHYDROGENASE/REDUCTASE SDR FAMILY MEMBER 7-RELATED"/>
    <property type="match status" value="1"/>
</dbReference>
<comment type="caution">
    <text evidence="4">The sequence shown here is derived from an EMBL/GenBank/DDBJ whole genome shotgun (WGS) entry which is preliminary data.</text>
</comment>
<dbReference type="PANTHER" id="PTHR44269:SF1">
    <property type="entry name" value="DEHYDROGENASE_REDUCTASE SDR FAMILY MEMBER 7"/>
    <property type="match status" value="1"/>
</dbReference>
<feature type="signal peptide" evidence="3">
    <location>
        <begin position="1"/>
        <end position="17"/>
    </location>
</feature>